<dbReference type="AlphaFoldDB" id="A0AAV8XA63"/>
<proteinExistence type="predicted"/>
<dbReference type="Proteomes" id="UP001162162">
    <property type="component" value="Unassembled WGS sequence"/>
</dbReference>
<keyword evidence="2" id="KW-1185">Reference proteome</keyword>
<gene>
    <name evidence="1" type="ORF">NQ318_016225</name>
</gene>
<sequence length="362" mass="38620">MCKDVGSEHKVVHSAIKIAIQSCMIIRVQKSRLTACETAFTHPASPHEIGVLLRRRKSRDIGKDRSVAWCAMANNNNSHPFPAQIPERTSGVTLRITEFDRCFFSARGLLVESLRGGQALLAPPPAAALRAEPVLIVPLVGQPVLTWNNLSHYVKLETNPVHRLSSVFRSLTCTYEGAPVEELVLLNHHLHVAACLGDPHVLDVAALSVGAPLRDLPKPFREEEEGVWEWLELLTGCAPPFSGCLAAAAAAAEAPPGLMGGLTPLTFMISPVLPLGRGGGGCLRGSVGLSDGLGRLTTFLAGGGVMGRGMRLGGDGDGGLARTDDFGGGGDGLVGLRERCGEKDLDLEGERTRKDRDKWKNI</sequence>
<evidence type="ECO:0000313" key="2">
    <source>
        <dbReference type="Proteomes" id="UP001162162"/>
    </source>
</evidence>
<name>A0AAV8XA63_9CUCU</name>
<evidence type="ECO:0000313" key="1">
    <source>
        <dbReference type="EMBL" id="KAJ8935892.1"/>
    </source>
</evidence>
<dbReference type="EMBL" id="JAPWTK010000820">
    <property type="protein sequence ID" value="KAJ8935892.1"/>
    <property type="molecule type" value="Genomic_DNA"/>
</dbReference>
<comment type="caution">
    <text evidence="1">The sequence shown here is derived from an EMBL/GenBank/DDBJ whole genome shotgun (WGS) entry which is preliminary data.</text>
</comment>
<reference evidence="1" key="1">
    <citation type="journal article" date="2023" name="Insect Mol. Biol.">
        <title>Genome sequencing provides insights into the evolution of gene families encoding plant cell wall-degrading enzymes in longhorned beetles.</title>
        <authorList>
            <person name="Shin N.R."/>
            <person name="Okamura Y."/>
            <person name="Kirsch R."/>
            <person name="Pauchet Y."/>
        </authorList>
    </citation>
    <scope>NUCLEOTIDE SEQUENCE</scope>
    <source>
        <strain evidence="1">AMC_N1</strain>
    </source>
</reference>
<protein>
    <submittedName>
        <fullName evidence="1">Uncharacterized protein</fullName>
    </submittedName>
</protein>
<accession>A0AAV8XA63</accession>
<organism evidence="1 2">
    <name type="scientific">Aromia moschata</name>
    <dbReference type="NCBI Taxonomy" id="1265417"/>
    <lineage>
        <taxon>Eukaryota</taxon>
        <taxon>Metazoa</taxon>
        <taxon>Ecdysozoa</taxon>
        <taxon>Arthropoda</taxon>
        <taxon>Hexapoda</taxon>
        <taxon>Insecta</taxon>
        <taxon>Pterygota</taxon>
        <taxon>Neoptera</taxon>
        <taxon>Endopterygota</taxon>
        <taxon>Coleoptera</taxon>
        <taxon>Polyphaga</taxon>
        <taxon>Cucujiformia</taxon>
        <taxon>Chrysomeloidea</taxon>
        <taxon>Cerambycidae</taxon>
        <taxon>Cerambycinae</taxon>
        <taxon>Callichromatini</taxon>
        <taxon>Aromia</taxon>
    </lineage>
</organism>